<reference evidence="1 2" key="1">
    <citation type="journal article" date="2022" name="DNA Res.">
        <title>Chromosomal-level genome assembly of the orchid tree Bauhinia variegata (Leguminosae; Cercidoideae) supports the allotetraploid origin hypothesis of Bauhinia.</title>
        <authorList>
            <person name="Zhong Y."/>
            <person name="Chen Y."/>
            <person name="Zheng D."/>
            <person name="Pang J."/>
            <person name="Liu Y."/>
            <person name="Luo S."/>
            <person name="Meng S."/>
            <person name="Qian L."/>
            <person name="Wei D."/>
            <person name="Dai S."/>
            <person name="Zhou R."/>
        </authorList>
    </citation>
    <scope>NUCLEOTIDE SEQUENCE [LARGE SCALE GENOMIC DNA]</scope>
    <source>
        <strain evidence="1">BV-YZ2020</strain>
    </source>
</reference>
<gene>
    <name evidence="1" type="ORF">L6164_014200</name>
</gene>
<sequence length="150" mass="17264">MELQSVTFDGTLLRWIRTEANQNGVIKDKEACSVLMVVVSILNLAQILVLTVFYDLFSVLLTNVDSENHPSKRYLIGKLFSYQVKKLNMGRFCCFHFWGDMPLFTLNIKGFKVRNFPIQKFFGVSRQRIASSVCSTFIPLIPALFWISRS</sequence>
<evidence type="ECO:0000313" key="2">
    <source>
        <dbReference type="Proteomes" id="UP000828941"/>
    </source>
</evidence>
<proteinExistence type="predicted"/>
<dbReference type="EMBL" id="CM039431">
    <property type="protein sequence ID" value="KAI4335564.1"/>
    <property type="molecule type" value="Genomic_DNA"/>
</dbReference>
<name>A0ACB9NGS2_BAUVA</name>
<keyword evidence="2" id="KW-1185">Reference proteome</keyword>
<comment type="caution">
    <text evidence="1">The sequence shown here is derived from an EMBL/GenBank/DDBJ whole genome shotgun (WGS) entry which is preliminary data.</text>
</comment>
<accession>A0ACB9NGS2</accession>
<dbReference type="Proteomes" id="UP000828941">
    <property type="component" value="Chromosome 6"/>
</dbReference>
<organism evidence="1 2">
    <name type="scientific">Bauhinia variegata</name>
    <name type="common">Purple orchid tree</name>
    <name type="synonym">Phanera variegata</name>
    <dbReference type="NCBI Taxonomy" id="167791"/>
    <lineage>
        <taxon>Eukaryota</taxon>
        <taxon>Viridiplantae</taxon>
        <taxon>Streptophyta</taxon>
        <taxon>Embryophyta</taxon>
        <taxon>Tracheophyta</taxon>
        <taxon>Spermatophyta</taxon>
        <taxon>Magnoliopsida</taxon>
        <taxon>eudicotyledons</taxon>
        <taxon>Gunneridae</taxon>
        <taxon>Pentapetalae</taxon>
        <taxon>rosids</taxon>
        <taxon>fabids</taxon>
        <taxon>Fabales</taxon>
        <taxon>Fabaceae</taxon>
        <taxon>Cercidoideae</taxon>
        <taxon>Cercideae</taxon>
        <taxon>Bauhiniinae</taxon>
        <taxon>Bauhinia</taxon>
    </lineage>
</organism>
<evidence type="ECO:0000313" key="1">
    <source>
        <dbReference type="EMBL" id="KAI4335564.1"/>
    </source>
</evidence>
<protein>
    <submittedName>
        <fullName evidence="1">Uncharacterized protein</fullName>
    </submittedName>
</protein>